<dbReference type="InterPro" id="IPR003593">
    <property type="entry name" value="AAA+_ATPase"/>
</dbReference>
<evidence type="ECO:0000256" key="3">
    <source>
        <dbReference type="ARBA" id="ARBA00022741"/>
    </source>
</evidence>
<evidence type="ECO:0000256" key="8">
    <source>
        <dbReference type="SAM" id="Phobius"/>
    </source>
</evidence>
<feature type="domain" description="ABC transmembrane type-1" evidence="10">
    <location>
        <begin position="30"/>
        <end position="311"/>
    </location>
</feature>
<protein>
    <submittedName>
        <fullName evidence="11">ABC transporter permease</fullName>
    </submittedName>
</protein>
<dbReference type="Pfam" id="PF00005">
    <property type="entry name" value="ABC_tran"/>
    <property type="match status" value="1"/>
</dbReference>
<keyword evidence="4" id="KW-0067">ATP-binding</keyword>
<proteinExistence type="predicted"/>
<feature type="region of interest" description="Disordered" evidence="7">
    <location>
        <begin position="424"/>
        <end position="477"/>
    </location>
</feature>
<evidence type="ECO:0000259" key="9">
    <source>
        <dbReference type="PROSITE" id="PS50893"/>
    </source>
</evidence>
<evidence type="ECO:0000256" key="6">
    <source>
        <dbReference type="ARBA" id="ARBA00023136"/>
    </source>
</evidence>
<dbReference type="PROSITE" id="PS00211">
    <property type="entry name" value="ABC_TRANSPORTER_1"/>
    <property type="match status" value="1"/>
</dbReference>
<evidence type="ECO:0000313" key="11">
    <source>
        <dbReference type="EMBL" id="PEN17406.1"/>
    </source>
</evidence>
<dbReference type="InterPro" id="IPR039421">
    <property type="entry name" value="Type_1_exporter"/>
</dbReference>
<keyword evidence="6 8" id="KW-0472">Membrane</keyword>
<evidence type="ECO:0000256" key="1">
    <source>
        <dbReference type="ARBA" id="ARBA00004651"/>
    </source>
</evidence>
<feature type="transmembrane region" description="Helical" evidence="8">
    <location>
        <begin position="254"/>
        <end position="276"/>
    </location>
</feature>
<dbReference type="PROSITE" id="PS50929">
    <property type="entry name" value="ABC_TM1F"/>
    <property type="match status" value="1"/>
</dbReference>
<dbReference type="PANTHER" id="PTHR43394">
    <property type="entry name" value="ATP-DEPENDENT PERMEASE MDL1, MITOCHONDRIAL"/>
    <property type="match status" value="1"/>
</dbReference>
<dbReference type="InterPro" id="IPR003439">
    <property type="entry name" value="ABC_transporter-like_ATP-bd"/>
</dbReference>
<dbReference type="GO" id="GO:0015421">
    <property type="term" value="F:ABC-type oligopeptide transporter activity"/>
    <property type="evidence" value="ECO:0007669"/>
    <property type="project" value="TreeGrafter"/>
</dbReference>
<reference evidence="11" key="1">
    <citation type="submission" date="2017-10" db="EMBL/GenBank/DDBJ databases">
        <title>Kefir isolates.</title>
        <authorList>
            <person name="Kim Y."/>
            <person name="Blasche S."/>
        </authorList>
    </citation>
    <scope>NUCLEOTIDE SEQUENCE [LARGE SCALE GENOMIC DNA]</scope>
    <source>
        <strain evidence="11">OG2-2</strain>
    </source>
</reference>
<dbReference type="SMART" id="SM00382">
    <property type="entry name" value="AAA"/>
    <property type="match status" value="1"/>
</dbReference>
<dbReference type="Pfam" id="PF00664">
    <property type="entry name" value="ABC_membrane"/>
    <property type="match status" value="1"/>
</dbReference>
<feature type="compositionally biased region" description="Basic and acidic residues" evidence="7">
    <location>
        <begin position="389"/>
        <end position="406"/>
    </location>
</feature>
<dbReference type="InterPro" id="IPR017871">
    <property type="entry name" value="ABC_transporter-like_CS"/>
</dbReference>
<name>A0A2A8D8X9_9MICC</name>
<feature type="transmembrane region" description="Helical" evidence="8">
    <location>
        <begin position="139"/>
        <end position="162"/>
    </location>
</feature>
<feature type="transmembrane region" description="Helical" evidence="8">
    <location>
        <begin position="26"/>
        <end position="45"/>
    </location>
</feature>
<evidence type="ECO:0000256" key="7">
    <source>
        <dbReference type="SAM" id="MobiDB-lite"/>
    </source>
</evidence>
<keyword evidence="5 8" id="KW-1133">Transmembrane helix</keyword>
<keyword evidence="3" id="KW-0547">Nucleotide-binding</keyword>
<dbReference type="InterPro" id="IPR036640">
    <property type="entry name" value="ABC1_TM_sf"/>
</dbReference>
<dbReference type="AlphaFoldDB" id="A0A2A8D8X9"/>
<evidence type="ECO:0000256" key="2">
    <source>
        <dbReference type="ARBA" id="ARBA00022692"/>
    </source>
</evidence>
<feature type="transmembrane region" description="Helical" evidence="8">
    <location>
        <begin position="65"/>
        <end position="85"/>
    </location>
</feature>
<comment type="caution">
    <text evidence="11">The sequence shown here is derived from an EMBL/GenBank/DDBJ whole genome shotgun (WGS) entry which is preliminary data.</text>
</comment>
<dbReference type="PANTHER" id="PTHR43394:SF1">
    <property type="entry name" value="ATP-BINDING CASSETTE SUB-FAMILY B MEMBER 10, MITOCHONDRIAL"/>
    <property type="match status" value="1"/>
</dbReference>
<evidence type="ECO:0000313" key="12">
    <source>
        <dbReference type="Proteomes" id="UP000219947"/>
    </source>
</evidence>
<feature type="transmembrane region" description="Helical" evidence="8">
    <location>
        <begin position="168"/>
        <end position="187"/>
    </location>
</feature>
<dbReference type="Gene3D" id="3.40.50.300">
    <property type="entry name" value="P-loop containing nucleotide triphosphate hydrolases"/>
    <property type="match status" value="1"/>
</dbReference>
<organism evidence="11 12">
    <name type="scientific">Rothia dentocariosa</name>
    <dbReference type="NCBI Taxonomy" id="2047"/>
    <lineage>
        <taxon>Bacteria</taxon>
        <taxon>Bacillati</taxon>
        <taxon>Actinomycetota</taxon>
        <taxon>Actinomycetes</taxon>
        <taxon>Micrococcales</taxon>
        <taxon>Micrococcaceae</taxon>
        <taxon>Rothia</taxon>
    </lineage>
</organism>
<dbReference type="Gene3D" id="1.20.1560.10">
    <property type="entry name" value="ABC transporter type 1, transmembrane domain"/>
    <property type="match status" value="1"/>
</dbReference>
<dbReference type="GO" id="GO:0005886">
    <property type="term" value="C:plasma membrane"/>
    <property type="evidence" value="ECO:0007669"/>
    <property type="project" value="UniProtKB-SubCell"/>
</dbReference>
<dbReference type="PROSITE" id="PS50893">
    <property type="entry name" value="ABC_TRANSPORTER_2"/>
    <property type="match status" value="1"/>
</dbReference>
<accession>A0A2A8D8X9</accession>
<dbReference type="GO" id="GO:0016887">
    <property type="term" value="F:ATP hydrolysis activity"/>
    <property type="evidence" value="ECO:0007669"/>
    <property type="project" value="InterPro"/>
</dbReference>
<sequence>MPAPVNYDEGERAPLKFLPYIAPIRWRWTIGMLVAIGAAILEISIPQMLRFIVDELVQNTTEAGVWIGGGLVLLIGAGNASLAYWRRWLIVDPTSTLEIRMRMNFFDRILRAPLSVLDRWSSGQLLTRSMGDLGTIRRWLSFALVQMTSVVVMFVTGGYFMVTASAPLAVIFGVAIPVLVLSLISYVRKYEAYTREIQRLTSDLSTRIEESVRGIRVVKALGRSPEQITEYTRDAEHLNEVEHRRAMLVARVGFYQRVIVGAVTMLALLVGAPQVASGSLSLGAMTAYFAVLTVVLGHVLRSTALMASYLNYRVAFERHVEVMADPGDEQVRLVEEETVAYPSGGAISVACEAVSFSYAEQANTVDAADSDTVARAHEDSADTQARTAEVPEEHSGQDGASTDHAEQSGLGGFLAKILGFAKGSQGHQDSAGSAQEADPDPAAFPELQADMQDPSPEPTEQEREFARAQQKAATSKTPSVLHDITFKAFAGEILALVGATGSGKSTILNLIPRFYEPSSGKILLGGRDAADMPLPEVRAQMASVFEEAVLFSGSVRENVLLGVHDLSSSEEADQRVRAALTIAVCDFVDDLPEGVNTIIGEEGLSLSGGQRQRLSLARALAVRPSVLLLDDPFSALDVHTEEKIIEALRTGHEGLGGATTLLTAHRPSTVALADRVLLLEDGRITAQGTHTELMKLPQYRRLMSVQDED</sequence>
<dbReference type="GO" id="GO:0005524">
    <property type="term" value="F:ATP binding"/>
    <property type="evidence" value="ECO:0007669"/>
    <property type="project" value="UniProtKB-KW"/>
</dbReference>
<gene>
    <name evidence="11" type="ORF">CRM92_05250</name>
</gene>
<feature type="domain" description="ABC transporter" evidence="9">
    <location>
        <begin position="466"/>
        <end position="706"/>
    </location>
</feature>
<feature type="region of interest" description="Disordered" evidence="7">
    <location>
        <begin position="369"/>
        <end position="407"/>
    </location>
</feature>
<dbReference type="SUPFAM" id="SSF52540">
    <property type="entry name" value="P-loop containing nucleoside triphosphate hydrolases"/>
    <property type="match status" value="1"/>
</dbReference>
<dbReference type="InterPro" id="IPR011527">
    <property type="entry name" value="ABC1_TM_dom"/>
</dbReference>
<keyword evidence="2 8" id="KW-0812">Transmembrane</keyword>
<comment type="subcellular location">
    <subcellularLocation>
        <location evidence="1">Cell membrane</location>
        <topology evidence="1">Multi-pass membrane protein</topology>
    </subcellularLocation>
</comment>
<keyword evidence="12" id="KW-1185">Reference proteome</keyword>
<dbReference type="InterPro" id="IPR027417">
    <property type="entry name" value="P-loop_NTPase"/>
</dbReference>
<evidence type="ECO:0000259" key="10">
    <source>
        <dbReference type="PROSITE" id="PS50929"/>
    </source>
</evidence>
<evidence type="ECO:0000256" key="4">
    <source>
        <dbReference type="ARBA" id="ARBA00022840"/>
    </source>
</evidence>
<feature type="transmembrane region" description="Helical" evidence="8">
    <location>
        <begin position="282"/>
        <end position="300"/>
    </location>
</feature>
<dbReference type="EMBL" id="PDEV01000001">
    <property type="protein sequence ID" value="PEN17406.1"/>
    <property type="molecule type" value="Genomic_DNA"/>
</dbReference>
<evidence type="ECO:0000256" key="5">
    <source>
        <dbReference type="ARBA" id="ARBA00022989"/>
    </source>
</evidence>
<dbReference type="Proteomes" id="UP000219947">
    <property type="component" value="Unassembled WGS sequence"/>
</dbReference>
<dbReference type="SUPFAM" id="SSF90123">
    <property type="entry name" value="ABC transporter transmembrane region"/>
    <property type="match status" value="1"/>
</dbReference>